<evidence type="ECO:0000256" key="12">
    <source>
        <dbReference type="SAM" id="Phobius"/>
    </source>
</evidence>
<dbReference type="PANTHER" id="PTHR10408">
    <property type="entry name" value="STEROL O-ACYLTRANSFERASE"/>
    <property type="match status" value="1"/>
</dbReference>
<evidence type="ECO:0000256" key="1">
    <source>
        <dbReference type="ARBA" id="ARBA00004477"/>
    </source>
</evidence>
<feature type="transmembrane region" description="Helical" evidence="12">
    <location>
        <begin position="395"/>
        <end position="413"/>
    </location>
</feature>
<evidence type="ECO:0000313" key="13">
    <source>
        <dbReference type="EMBL" id="EFA81079.1"/>
    </source>
</evidence>
<accession>D3BBP6</accession>
<dbReference type="RefSeq" id="XP_020433197.1">
    <property type="nucleotide sequence ID" value="XM_020576785.1"/>
</dbReference>
<dbReference type="InterPro" id="IPR004299">
    <property type="entry name" value="MBOAT_fam"/>
</dbReference>
<dbReference type="EMBL" id="ADBJ01000026">
    <property type="protein sequence ID" value="EFA81079.1"/>
    <property type="molecule type" value="Genomic_DNA"/>
</dbReference>
<dbReference type="Proteomes" id="UP000001396">
    <property type="component" value="Unassembled WGS sequence"/>
</dbReference>
<evidence type="ECO:0000256" key="9">
    <source>
        <dbReference type="PIRNR" id="PIRNR000439"/>
    </source>
</evidence>
<keyword evidence="8 9" id="KW-0012">Acyltransferase</keyword>
<protein>
    <recommendedName>
        <fullName evidence="9">O-acyltransferase</fullName>
    </recommendedName>
</protein>
<keyword evidence="3 9" id="KW-0808">Transferase</keyword>
<dbReference type="AlphaFoldDB" id="D3BBP6"/>
<keyword evidence="7 9" id="KW-0472">Membrane</keyword>
<name>D3BBP6_HETP5</name>
<feature type="transmembrane region" description="Helical" evidence="12">
    <location>
        <begin position="457"/>
        <end position="475"/>
    </location>
</feature>
<evidence type="ECO:0000256" key="2">
    <source>
        <dbReference type="ARBA" id="ARBA00009010"/>
    </source>
</evidence>
<keyword evidence="5 9" id="KW-0256">Endoplasmic reticulum</keyword>
<evidence type="ECO:0000256" key="8">
    <source>
        <dbReference type="ARBA" id="ARBA00023315"/>
    </source>
</evidence>
<evidence type="ECO:0000256" key="11">
    <source>
        <dbReference type="SAM" id="MobiDB-lite"/>
    </source>
</evidence>
<comment type="caution">
    <text evidence="13">The sequence shown here is derived from an EMBL/GenBank/DDBJ whole genome shotgun (WGS) entry which is preliminary data.</text>
</comment>
<feature type="transmembrane region" description="Helical" evidence="12">
    <location>
        <begin position="284"/>
        <end position="307"/>
    </location>
</feature>
<comment type="subcellular location">
    <subcellularLocation>
        <location evidence="1 9">Endoplasmic reticulum membrane</location>
        <topology evidence="1 9">Multi-pass membrane protein</topology>
    </subcellularLocation>
</comment>
<dbReference type="GO" id="GO:0005789">
    <property type="term" value="C:endoplasmic reticulum membrane"/>
    <property type="evidence" value="ECO:0007669"/>
    <property type="project" value="UniProtKB-SubCell"/>
</dbReference>
<dbReference type="STRING" id="670386.D3BBP6"/>
<dbReference type="GO" id="GO:0008374">
    <property type="term" value="F:O-acyltransferase activity"/>
    <property type="evidence" value="ECO:0007669"/>
    <property type="project" value="InterPro"/>
</dbReference>
<evidence type="ECO:0000256" key="10">
    <source>
        <dbReference type="PIRSR" id="PIRSR000439-1"/>
    </source>
</evidence>
<dbReference type="PANTHER" id="PTHR10408:SF8">
    <property type="entry name" value="O-ACYLTRANSFERASE"/>
    <property type="match status" value="1"/>
</dbReference>
<feature type="transmembrane region" description="Helical" evidence="12">
    <location>
        <begin position="118"/>
        <end position="137"/>
    </location>
</feature>
<dbReference type="FunCoup" id="D3BBP6">
    <property type="interactions" value="1"/>
</dbReference>
<feature type="transmembrane region" description="Helical" evidence="12">
    <location>
        <begin position="183"/>
        <end position="202"/>
    </location>
</feature>
<organism evidence="13 14">
    <name type="scientific">Heterostelium pallidum (strain ATCC 26659 / Pp 5 / PN500)</name>
    <name type="common">Cellular slime mold</name>
    <name type="synonym">Polysphondylium pallidum</name>
    <dbReference type="NCBI Taxonomy" id="670386"/>
    <lineage>
        <taxon>Eukaryota</taxon>
        <taxon>Amoebozoa</taxon>
        <taxon>Evosea</taxon>
        <taxon>Eumycetozoa</taxon>
        <taxon>Dictyostelia</taxon>
        <taxon>Acytosteliales</taxon>
        <taxon>Acytosteliaceae</taxon>
        <taxon>Heterostelium</taxon>
    </lineage>
</organism>
<keyword evidence="6 12" id="KW-1133">Transmembrane helix</keyword>
<reference evidence="13 14" key="1">
    <citation type="journal article" date="2011" name="Genome Res.">
        <title>Phylogeny-wide analysis of social amoeba genomes highlights ancient origins for complex intercellular communication.</title>
        <authorList>
            <person name="Heidel A.J."/>
            <person name="Lawal H.M."/>
            <person name="Felder M."/>
            <person name="Schilde C."/>
            <person name="Helps N.R."/>
            <person name="Tunggal B."/>
            <person name="Rivero F."/>
            <person name="John U."/>
            <person name="Schleicher M."/>
            <person name="Eichinger L."/>
            <person name="Platzer M."/>
            <person name="Noegel A.A."/>
            <person name="Schaap P."/>
            <person name="Gloeckner G."/>
        </authorList>
    </citation>
    <scope>NUCLEOTIDE SEQUENCE [LARGE SCALE GENOMIC DNA]</scope>
    <source>
        <strain evidence="14">ATCC 26659 / Pp 5 / PN500</strain>
    </source>
</reference>
<feature type="transmembrane region" description="Helical" evidence="12">
    <location>
        <begin position="259"/>
        <end position="278"/>
    </location>
</feature>
<feature type="transmembrane region" description="Helical" evidence="12">
    <location>
        <begin position="420"/>
        <end position="437"/>
    </location>
</feature>
<evidence type="ECO:0000256" key="5">
    <source>
        <dbReference type="ARBA" id="ARBA00022824"/>
    </source>
</evidence>
<dbReference type="OMA" id="QYYLLYH"/>
<dbReference type="InParanoid" id="D3BBP6"/>
<evidence type="ECO:0000256" key="6">
    <source>
        <dbReference type="ARBA" id="ARBA00022989"/>
    </source>
</evidence>
<feature type="transmembrane region" description="Helical" evidence="12">
    <location>
        <begin position="157"/>
        <end position="176"/>
    </location>
</feature>
<evidence type="ECO:0000256" key="3">
    <source>
        <dbReference type="ARBA" id="ARBA00022679"/>
    </source>
</evidence>
<keyword evidence="4 12" id="KW-0812">Transmembrane</keyword>
<feature type="region of interest" description="Disordered" evidence="11">
    <location>
        <begin position="28"/>
        <end position="72"/>
    </location>
</feature>
<keyword evidence="14" id="KW-1185">Reference proteome</keyword>
<dbReference type="Pfam" id="PF03062">
    <property type="entry name" value="MBOAT"/>
    <property type="match status" value="1"/>
</dbReference>
<comment type="similarity">
    <text evidence="2 9">Belongs to the membrane-bound acyltransferase family. Sterol o-acyltransferase subfamily.</text>
</comment>
<evidence type="ECO:0000256" key="4">
    <source>
        <dbReference type="ARBA" id="ARBA00022692"/>
    </source>
</evidence>
<feature type="active site" evidence="10">
    <location>
        <position position="409"/>
    </location>
</feature>
<evidence type="ECO:0000313" key="14">
    <source>
        <dbReference type="Proteomes" id="UP000001396"/>
    </source>
</evidence>
<dbReference type="InterPro" id="IPR014371">
    <property type="entry name" value="Oat_ACAT_DAG_ARE"/>
</dbReference>
<dbReference type="GeneID" id="31361399"/>
<feature type="compositionally biased region" description="Low complexity" evidence="11">
    <location>
        <begin position="46"/>
        <end position="58"/>
    </location>
</feature>
<proteinExistence type="inferred from homology"/>
<evidence type="ECO:0000256" key="7">
    <source>
        <dbReference type="ARBA" id="ARBA00023136"/>
    </source>
</evidence>
<gene>
    <name evidence="13" type="ORF">PPL_05915</name>
</gene>
<sequence>MVTTQVIEQETSAVSKLNSKIVVNEKESTKLKHGSSLQHSHHHQHQQQNQQNQQSQQHENIQSDKIDQPSENNKWTPYIVVEPTTYKRPFSISSAYLDLEDRPGTIPSAHKLIHKNRILLLTLTLLYVILSEPDRFVRHLDLLNVIFVNPLLVLPELTVMHSFSMLLPIVTAIYAKKKISRKLYVAMYIILQVASSSYSALFVLSNEFLPIGTSLFLSMELILITWKNHSYFIVRNYYDFHNIPEPESVKKEAYHLKSVFWYIGDFYSLFGVTYIDLRSISRELYSSFCILVVVHFLNVQIIIPNLYKPPSIKTFATILIPAEINFQLQYYLLYHCVFSLLADISGFRDRFSFYEDYWAAIEVKEILSKWSKPVHSWLFRHVHNDLRSLFGFSKWASLFLTMLFSGFFHEFIIMVTSRNICFPWSTANLIGCGWLIWMETTVKGLATSTPYRLLMRVLLLLGHGAFYFAIYHLCYSKESF</sequence>
<dbReference type="PIRSF" id="PIRSF000439">
    <property type="entry name" value="Oat_ACAT_DAG_ARE"/>
    <property type="match status" value="1"/>
</dbReference>